<reference evidence="3" key="1">
    <citation type="journal article" date="2019" name="Int. J. Syst. Evol. Microbiol.">
        <title>The Global Catalogue of Microorganisms (GCM) 10K type strain sequencing project: providing services to taxonomists for standard genome sequencing and annotation.</title>
        <authorList>
            <consortium name="The Broad Institute Genomics Platform"/>
            <consortium name="The Broad Institute Genome Sequencing Center for Infectious Disease"/>
            <person name="Wu L."/>
            <person name="Ma J."/>
        </authorList>
    </citation>
    <scope>NUCLEOTIDE SEQUENCE [LARGE SCALE GENOMIC DNA]</scope>
    <source>
        <strain evidence="3">JCM 31486</strain>
    </source>
</reference>
<feature type="region of interest" description="Disordered" evidence="1">
    <location>
        <begin position="194"/>
        <end position="216"/>
    </location>
</feature>
<dbReference type="Proteomes" id="UP001597045">
    <property type="component" value="Unassembled WGS sequence"/>
</dbReference>
<evidence type="ECO:0000313" key="3">
    <source>
        <dbReference type="Proteomes" id="UP001597045"/>
    </source>
</evidence>
<organism evidence="2 3">
    <name type="scientific">Kibdelosporangium lantanae</name>
    <dbReference type="NCBI Taxonomy" id="1497396"/>
    <lineage>
        <taxon>Bacteria</taxon>
        <taxon>Bacillati</taxon>
        <taxon>Actinomycetota</taxon>
        <taxon>Actinomycetes</taxon>
        <taxon>Pseudonocardiales</taxon>
        <taxon>Pseudonocardiaceae</taxon>
        <taxon>Kibdelosporangium</taxon>
    </lineage>
</organism>
<dbReference type="EMBL" id="JBHTIS010000570">
    <property type="protein sequence ID" value="MFD1046232.1"/>
    <property type="molecule type" value="Genomic_DNA"/>
</dbReference>
<keyword evidence="3" id="KW-1185">Reference proteome</keyword>
<name>A0ABW3M6G4_9PSEU</name>
<accession>A0ABW3M6G4</accession>
<feature type="region of interest" description="Disordered" evidence="1">
    <location>
        <begin position="1"/>
        <end position="23"/>
    </location>
</feature>
<proteinExistence type="predicted"/>
<evidence type="ECO:0000256" key="1">
    <source>
        <dbReference type="SAM" id="MobiDB-lite"/>
    </source>
</evidence>
<sequence length="231" mass="24282">ARSGTAPGQDVTAASAPPTPMTNVLTELSPPCVAGTPGCLYTKDDRSNRLSRDLNATIGTVLPKGMAVRPDLMAVDAGQREPFMFGRLAGLYVASADAYDPAGHGTVSIALSNKPTPTTCAEIGDPMKVPATLDLKVIPAFSTTCTDHALADGTVAAVTVYTTSPELKSSFNWRKVMVDARKPDGTTLHLVSNNNPPIKLTDPPTHVPARPEPPLSGDDLLKLVQLPALRY</sequence>
<comment type="caution">
    <text evidence="2">The sequence shown here is derived from an EMBL/GenBank/DDBJ whole genome shotgun (WGS) entry which is preliminary data.</text>
</comment>
<protein>
    <submittedName>
        <fullName evidence="2">Uncharacterized protein</fullName>
    </submittedName>
</protein>
<feature type="non-terminal residue" evidence="2">
    <location>
        <position position="1"/>
    </location>
</feature>
<gene>
    <name evidence="2" type="ORF">ACFQ1S_12020</name>
</gene>
<evidence type="ECO:0000313" key="2">
    <source>
        <dbReference type="EMBL" id="MFD1046232.1"/>
    </source>
</evidence>